<sequence length="159" mass="18200">MLWHPWCLVEGGWLQHPRGKEKRILPHPENRLAAHRALLSEPLVGYMVRVGTMASFGLRAGPKPLLLKKDGNLDAAFPSLGCWFQESARHSGEFQEIVERHGDIHCANVCRLRLTVPPENPVPQQSEKKVERKEQGVKLLSREWEWPGFSRRTPADEQE</sequence>
<evidence type="ECO:0000313" key="1">
    <source>
        <dbReference type="EMBL" id="KAK2103095.1"/>
    </source>
</evidence>
<gene>
    <name evidence="1" type="ORF">P7K49_016951</name>
</gene>
<name>A0ABQ9V267_SAGOE</name>
<reference evidence="1 2" key="1">
    <citation type="submission" date="2023-05" db="EMBL/GenBank/DDBJ databases">
        <title>B98-5 Cell Line De Novo Hybrid Assembly: An Optical Mapping Approach.</title>
        <authorList>
            <person name="Kananen K."/>
            <person name="Auerbach J.A."/>
            <person name="Kautto E."/>
            <person name="Blachly J.S."/>
        </authorList>
    </citation>
    <scope>NUCLEOTIDE SEQUENCE [LARGE SCALE GENOMIC DNA]</scope>
    <source>
        <strain evidence="1">B95-8</strain>
        <tissue evidence="1">Cell line</tissue>
    </source>
</reference>
<dbReference type="EMBL" id="JASSZA010000008">
    <property type="protein sequence ID" value="KAK2103095.1"/>
    <property type="molecule type" value="Genomic_DNA"/>
</dbReference>
<keyword evidence="2" id="KW-1185">Reference proteome</keyword>
<evidence type="ECO:0000313" key="2">
    <source>
        <dbReference type="Proteomes" id="UP001266305"/>
    </source>
</evidence>
<accession>A0ABQ9V267</accession>
<dbReference type="Proteomes" id="UP001266305">
    <property type="component" value="Unassembled WGS sequence"/>
</dbReference>
<proteinExistence type="predicted"/>
<organism evidence="1 2">
    <name type="scientific">Saguinus oedipus</name>
    <name type="common">Cotton-top tamarin</name>
    <name type="synonym">Oedipomidas oedipus</name>
    <dbReference type="NCBI Taxonomy" id="9490"/>
    <lineage>
        <taxon>Eukaryota</taxon>
        <taxon>Metazoa</taxon>
        <taxon>Chordata</taxon>
        <taxon>Craniata</taxon>
        <taxon>Vertebrata</taxon>
        <taxon>Euteleostomi</taxon>
        <taxon>Mammalia</taxon>
        <taxon>Eutheria</taxon>
        <taxon>Euarchontoglires</taxon>
        <taxon>Primates</taxon>
        <taxon>Haplorrhini</taxon>
        <taxon>Platyrrhini</taxon>
        <taxon>Cebidae</taxon>
        <taxon>Callitrichinae</taxon>
        <taxon>Saguinus</taxon>
    </lineage>
</organism>
<protein>
    <submittedName>
        <fullName evidence="1">Uncharacterized protein</fullName>
    </submittedName>
</protein>
<comment type="caution">
    <text evidence="1">The sequence shown here is derived from an EMBL/GenBank/DDBJ whole genome shotgun (WGS) entry which is preliminary data.</text>
</comment>